<dbReference type="RefSeq" id="WP_151177500.1">
    <property type="nucleotide sequence ID" value="NZ_CP042906.1"/>
</dbReference>
<evidence type="ECO:0008006" key="3">
    <source>
        <dbReference type="Google" id="ProtNLM"/>
    </source>
</evidence>
<proteinExistence type="predicted"/>
<evidence type="ECO:0000313" key="2">
    <source>
        <dbReference type="Proteomes" id="UP000326202"/>
    </source>
</evidence>
<dbReference type="AlphaFoldDB" id="A0A5J6MIE7"/>
<reference evidence="1 2" key="1">
    <citation type="submission" date="2019-08" db="EMBL/GenBank/DDBJ databases">
        <title>Hyperibacter terrae gen. nov., sp. nov. and Hyperibacter viscosus sp. nov., two new members in the family Rhodospirillaceae isolated from the rhizosphere of Hypericum perforatum.</title>
        <authorList>
            <person name="Noviana Z."/>
        </authorList>
    </citation>
    <scope>NUCLEOTIDE SEQUENCE [LARGE SCALE GENOMIC DNA]</scope>
    <source>
        <strain evidence="1 2">R5913</strain>
    </source>
</reference>
<dbReference type="Proteomes" id="UP000326202">
    <property type="component" value="Chromosome"/>
</dbReference>
<evidence type="ECO:0000313" key="1">
    <source>
        <dbReference type="EMBL" id="QEX17224.1"/>
    </source>
</evidence>
<accession>A0A5J6MIE7</accession>
<dbReference type="KEGG" id="htq:FRZ44_25200"/>
<dbReference type="EMBL" id="CP042906">
    <property type="protein sequence ID" value="QEX17224.1"/>
    <property type="molecule type" value="Genomic_DNA"/>
</dbReference>
<protein>
    <recommendedName>
        <fullName evidence="3">DUF429 domain-containing protein</fullName>
    </recommendedName>
</protein>
<keyword evidence="2" id="KW-1185">Reference proteome</keyword>
<sequence>MTPKRRPFGIDFSGARLAGKAIWIAEGRLDGRNRVELVDCCPASALPDSGADRALALAALRRLIAGTPDGIFGCDFPVGLPRAVLEGADWKGFIGGFHRHEHAEAFRENCRRLAKGKEIRRDTDRIAKTPFCAWNLRLYRQTYHGLADIVAPLHRERLASVISVEPPHPRRAWIVETCPASVLKRLDLYRSYKGRSPSARSMRRDIVTALIERGYLLSPSRSQRDRLIEDQGGDALDSVIACLAAGATLRQLNGPIGETDRIEGKVFFEL</sequence>
<organism evidence="1 2">
    <name type="scientific">Hypericibacter terrae</name>
    <dbReference type="NCBI Taxonomy" id="2602015"/>
    <lineage>
        <taxon>Bacteria</taxon>
        <taxon>Pseudomonadati</taxon>
        <taxon>Pseudomonadota</taxon>
        <taxon>Alphaproteobacteria</taxon>
        <taxon>Rhodospirillales</taxon>
        <taxon>Dongiaceae</taxon>
        <taxon>Hypericibacter</taxon>
    </lineage>
</organism>
<dbReference type="OrthoDB" id="8338566at2"/>
<gene>
    <name evidence="1" type="ORF">FRZ44_25200</name>
</gene>
<name>A0A5J6MIE7_9PROT</name>